<dbReference type="InterPro" id="IPR021067">
    <property type="entry name" value="Glycosyltransferase"/>
</dbReference>
<keyword evidence="5" id="KW-1185">Reference proteome</keyword>
<dbReference type="OrthoDB" id="76265at2759"/>
<dbReference type="Proteomes" id="UP000243579">
    <property type="component" value="Unassembled WGS sequence"/>
</dbReference>
<dbReference type="GO" id="GO:0016740">
    <property type="term" value="F:transferase activity"/>
    <property type="evidence" value="ECO:0007669"/>
    <property type="project" value="UniProtKB-KW"/>
</dbReference>
<dbReference type="AlphaFoldDB" id="A0A1V9YLI9"/>
<keyword evidence="3" id="KW-0732">Signal</keyword>
<feature type="chain" id="PRO_5012822605" evidence="3">
    <location>
        <begin position="18"/>
        <end position="488"/>
    </location>
</feature>
<feature type="transmembrane region" description="Helical" evidence="2">
    <location>
        <begin position="461"/>
        <end position="479"/>
    </location>
</feature>
<dbReference type="EMBL" id="JNBR01001496">
    <property type="protein sequence ID" value="OQR86573.1"/>
    <property type="molecule type" value="Genomic_DNA"/>
</dbReference>
<dbReference type="PANTHER" id="PTHR34496:SF6">
    <property type="entry name" value="GLYCOSYLTRANSFERASE 2-LIKE DOMAIN-CONTAINING PROTEIN"/>
    <property type="match status" value="1"/>
</dbReference>
<accession>A0A1V9YLI9</accession>
<name>A0A1V9YLI9_ACHHY</name>
<keyword evidence="2" id="KW-0472">Membrane</keyword>
<keyword evidence="4" id="KW-0808">Transferase</keyword>
<reference evidence="4 5" key="1">
    <citation type="journal article" date="2014" name="Genome Biol. Evol.">
        <title>The secreted proteins of Achlya hypogyna and Thraustotheca clavata identify the ancestral oomycete secretome and reveal gene acquisitions by horizontal gene transfer.</title>
        <authorList>
            <person name="Misner I."/>
            <person name="Blouin N."/>
            <person name="Leonard G."/>
            <person name="Richards T.A."/>
            <person name="Lane C.E."/>
        </authorList>
    </citation>
    <scope>NUCLEOTIDE SEQUENCE [LARGE SCALE GENOMIC DNA]</scope>
    <source>
        <strain evidence="4 5">ATCC 48635</strain>
    </source>
</reference>
<dbReference type="STRING" id="1202772.A0A1V9YLI9"/>
<feature type="region of interest" description="Disordered" evidence="1">
    <location>
        <begin position="25"/>
        <end position="48"/>
    </location>
</feature>
<feature type="signal peptide" evidence="3">
    <location>
        <begin position="1"/>
        <end position="17"/>
    </location>
</feature>
<evidence type="ECO:0000256" key="1">
    <source>
        <dbReference type="SAM" id="MobiDB-lite"/>
    </source>
</evidence>
<gene>
    <name evidence="4" type="ORF">ACHHYP_10401</name>
</gene>
<sequence>MVRGVLLTLLIAAAVAAVPELAVRDHNKDKSASKRPTVRVPLNPAMQNSPMAMDQRHLRPPPPVVSADHDIFVGLSAFRDGARCGKTIFTGFSRAERPDRLFFGVVDQLLSGDEACVDAYCKLAAKAWPGHACKYRDQITVDARDAATSRGPTYARHFQQKLVGDQEFCLQLDAHSEFTTSWDSGLVHEWTRTGNEMAILTTYLHDIYTHIHPNGTNLGATTAPHICQTTRGGSGNVRNVAADLIYNSQQPQMSALWGAGLSFSKCHAERRVPIDSHTKWMFDGEEFLRAAHLWTYGYDMYSPSVRGLVVYHNYTAVPAKFFELKVDRDMKALETKRANNRVKFLVGRPFVGEIDAEELDVYGWGNVRSFAAYLNFSGLSFVDGVPDRQSCEQLHWVPYANAAPIEALVPGWKLAPATTAPPETEPVEVPTAAVRAPAAMRRGKGWLPAATLVANAPPPSLPIAWIIFLVGGSVVLYFVPRSHAGKYN</sequence>
<organism evidence="4 5">
    <name type="scientific">Achlya hypogyna</name>
    <name type="common">Oomycete</name>
    <name type="synonym">Protoachlya hypogyna</name>
    <dbReference type="NCBI Taxonomy" id="1202772"/>
    <lineage>
        <taxon>Eukaryota</taxon>
        <taxon>Sar</taxon>
        <taxon>Stramenopiles</taxon>
        <taxon>Oomycota</taxon>
        <taxon>Saprolegniomycetes</taxon>
        <taxon>Saprolegniales</taxon>
        <taxon>Achlyaceae</taxon>
        <taxon>Achlya</taxon>
    </lineage>
</organism>
<dbReference type="Pfam" id="PF11397">
    <property type="entry name" value="GlcNAc"/>
    <property type="match status" value="2"/>
</dbReference>
<comment type="caution">
    <text evidence="4">The sequence shown here is derived from an EMBL/GenBank/DDBJ whole genome shotgun (WGS) entry which is preliminary data.</text>
</comment>
<evidence type="ECO:0000313" key="4">
    <source>
        <dbReference type="EMBL" id="OQR86573.1"/>
    </source>
</evidence>
<proteinExistence type="predicted"/>
<keyword evidence="2" id="KW-0812">Transmembrane</keyword>
<evidence type="ECO:0000313" key="5">
    <source>
        <dbReference type="Proteomes" id="UP000243579"/>
    </source>
</evidence>
<protein>
    <submittedName>
        <fullName evidence="4">GlcNac transferase</fullName>
    </submittedName>
</protein>
<evidence type="ECO:0000256" key="2">
    <source>
        <dbReference type="SAM" id="Phobius"/>
    </source>
</evidence>
<dbReference type="PANTHER" id="PTHR34496">
    <property type="entry name" value="GLCNAC TRANSFERASE-RELATED"/>
    <property type="match status" value="1"/>
</dbReference>
<evidence type="ECO:0000256" key="3">
    <source>
        <dbReference type="SAM" id="SignalP"/>
    </source>
</evidence>
<keyword evidence="2" id="KW-1133">Transmembrane helix</keyword>